<name>A0A0R2XAP1_9BACT</name>
<dbReference type="EMBL" id="LIDN01000191">
    <property type="protein sequence ID" value="KRP32911.1"/>
    <property type="molecule type" value="Genomic_DNA"/>
</dbReference>
<accession>A0A0R2XAP1</accession>
<gene>
    <name evidence="1" type="ORF">ABS33_05575</name>
</gene>
<comment type="caution">
    <text evidence="1">The sequence shown here is derived from an EMBL/GenBank/DDBJ whole genome shotgun (WGS) entry which is preliminary data.</text>
</comment>
<protein>
    <recommendedName>
        <fullName evidence="3">HicB-like antitoxin of toxin-antitoxin system domain-containing protein</fullName>
    </recommendedName>
</protein>
<proteinExistence type="predicted"/>
<dbReference type="InterPro" id="IPR035069">
    <property type="entry name" value="TTHA1013/TTHA0281-like"/>
</dbReference>
<evidence type="ECO:0000313" key="2">
    <source>
        <dbReference type="Proteomes" id="UP000051220"/>
    </source>
</evidence>
<organism evidence="1 2">
    <name type="scientific">Verrucomicrobia subdivision 6 bacterium BACL9 MAG-120924-bin69</name>
    <dbReference type="NCBI Taxonomy" id="1655635"/>
    <lineage>
        <taxon>Bacteria</taxon>
        <taxon>Pseudomonadati</taxon>
        <taxon>Verrucomicrobiota</taxon>
        <taxon>Verrucomicrobiia</taxon>
        <taxon>Verrucomicrobiales</taxon>
        <taxon>Verrucomicrobia subdivision 6</taxon>
    </lineage>
</organism>
<sequence>MKVEVEREQDGRWIAEVPVISGAMAYGATRDEAVSKVEALVLRILADRLEHGEPSPEVAEVFSLAA</sequence>
<evidence type="ECO:0008006" key="3">
    <source>
        <dbReference type="Google" id="ProtNLM"/>
    </source>
</evidence>
<dbReference type="Gene3D" id="3.30.160.250">
    <property type="match status" value="1"/>
</dbReference>
<evidence type="ECO:0000313" key="1">
    <source>
        <dbReference type="EMBL" id="KRP32911.1"/>
    </source>
</evidence>
<dbReference type="AlphaFoldDB" id="A0A0R2XAP1"/>
<dbReference type="Proteomes" id="UP000051220">
    <property type="component" value="Unassembled WGS sequence"/>
</dbReference>
<reference evidence="1 2" key="1">
    <citation type="submission" date="2015-10" db="EMBL/GenBank/DDBJ databases">
        <title>Metagenome-Assembled Genomes uncover a global brackish microbiome.</title>
        <authorList>
            <person name="Hugerth L.W."/>
            <person name="Larsson J."/>
            <person name="Alneberg J."/>
            <person name="Lindh M.V."/>
            <person name="Legrand C."/>
            <person name="Pinhassi J."/>
            <person name="Andersson A.F."/>
        </authorList>
    </citation>
    <scope>NUCLEOTIDE SEQUENCE [LARGE SCALE GENOMIC DNA]</scope>
    <source>
        <strain evidence="1">BACL9 MAG-120924-bin69</strain>
    </source>
</reference>
<dbReference type="SUPFAM" id="SSF143100">
    <property type="entry name" value="TTHA1013/TTHA0281-like"/>
    <property type="match status" value="1"/>
</dbReference>